<evidence type="ECO:0000313" key="2">
    <source>
        <dbReference type="EMBL" id="QPR74058.1"/>
    </source>
</evidence>
<dbReference type="RefSeq" id="WP_025807650.1">
    <property type="nucleotide sequence ID" value="NZ_CP026673.1"/>
</dbReference>
<name>A0AB37GNW7_BACLI</name>
<reference evidence="2 3" key="1">
    <citation type="submission" date="2020-12" db="EMBL/GenBank/DDBJ databases">
        <title>FDA dAtabase for Regulatory Grade micrObial Sequences (FDA-ARGOS): Supporting development and validation of Infectious Disease Dx tests.</title>
        <authorList>
            <person name="Nelson B."/>
            <person name="Plummer A."/>
            <person name="Tallon L."/>
            <person name="Sadzewicz L."/>
            <person name="Zhao X."/>
            <person name="Boylan J."/>
            <person name="Ott S."/>
            <person name="Bowen H."/>
            <person name="Vavikolanu K."/>
            <person name="Mehta A."/>
            <person name="Aluvathingal J."/>
            <person name="Nadendla S."/>
            <person name="Myers T."/>
            <person name="Yan Y."/>
            <person name="Sichtig H."/>
        </authorList>
    </citation>
    <scope>NUCLEOTIDE SEQUENCE [LARGE SCALE GENOMIC DNA]</scope>
    <source>
        <strain evidence="2 3">FDAARGOS_923</strain>
    </source>
</reference>
<dbReference type="Proteomes" id="UP000595038">
    <property type="component" value="Chromosome"/>
</dbReference>
<protein>
    <submittedName>
        <fullName evidence="2">SocA family protein</fullName>
    </submittedName>
</protein>
<evidence type="ECO:0000259" key="1">
    <source>
        <dbReference type="Pfam" id="PF13274"/>
    </source>
</evidence>
<feature type="domain" description="Antitoxin SocA-like Panacea" evidence="1">
    <location>
        <begin position="27"/>
        <end position="124"/>
    </location>
</feature>
<sequence>MKISVAALYLINKSQPKSKYEITPKKLQKILYYAQAWFLANEGKPLFENDVFEAWRHGPVNHNIYNEYSAFGYSPIPPIGFSNELELYPLSLKEKEHLDKIWDVFGMYSGDELEYLTHQEDPWKITRGDLDPEAPTNKVIPEDIIRSYYTNLSHKVLDGTWKSPLNPEPRLDWLIKHKKKATANRLLKHVGTWNGNDLDDCINEVYNNRTEVQFH</sequence>
<gene>
    <name evidence="2" type="ORF">I6G80_07265</name>
</gene>
<accession>A0AB37GNW7</accession>
<organism evidence="2 3">
    <name type="scientific">Bacillus licheniformis</name>
    <dbReference type="NCBI Taxonomy" id="1402"/>
    <lineage>
        <taxon>Bacteria</taxon>
        <taxon>Bacillati</taxon>
        <taxon>Bacillota</taxon>
        <taxon>Bacilli</taxon>
        <taxon>Bacillales</taxon>
        <taxon>Bacillaceae</taxon>
        <taxon>Bacillus</taxon>
    </lineage>
</organism>
<dbReference type="Pfam" id="PF13274">
    <property type="entry name" value="SocA_Panacea"/>
    <property type="match status" value="1"/>
</dbReference>
<dbReference type="AlphaFoldDB" id="A0AB37GNW7"/>
<dbReference type="InterPro" id="IPR025272">
    <property type="entry name" value="SocA_Panacea"/>
</dbReference>
<proteinExistence type="predicted"/>
<dbReference type="EMBL" id="CP065647">
    <property type="protein sequence ID" value="QPR74058.1"/>
    <property type="molecule type" value="Genomic_DNA"/>
</dbReference>
<evidence type="ECO:0000313" key="3">
    <source>
        <dbReference type="Proteomes" id="UP000595038"/>
    </source>
</evidence>